<proteinExistence type="predicted"/>
<sequence length="164" mass="18111">GLLERTVKRTDEVTLELDATKNAKTPWVKLAELDSARLDGAALLAELLQERSVSSASRVRNDLAKTVDDTLADRLLTACQGDTKLRDRVKPYAHLLRTDPWGYPLVYPAGAFIVTTGSDRRETGTHYTPKSLTEAIVVETLTPVAYVGPAEGKPREQWALKLPR</sequence>
<evidence type="ECO:0000313" key="1">
    <source>
        <dbReference type="EMBL" id="EQD69708.1"/>
    </source>
</evidence>
<name>T1BMG1_9ZZZZ</name>
<gene>
    <name evidence="1" type="ORF">B1A_06725</name>
</gene>
<feature type="non-terminal residue" evidence="1">
    <location>
        <position position="1"/>
    </location>
</feature>
<protein>
    <submittedName>
        <fullName evidence="1">Uncharacterized protein</fullName>
    </submittedName>
</protein>
<comment type="caution">
    <text evidence="1">The sequence shown here is derived from an EMBL/GenBank/DDBJ whole genome shotgun (WGS) entry which is preliminary data.</text>
</comment>
<accession>T1BMG1</accession>
<reference evidence="1" key="1">
    <citation type="submission" date="2013-08" db="EMBL/GenBank/DDBJ databases">
        <authorList>
            <person name="Mendez C."/>
            <person name="Richter M."/>
            <person name="Ferrer M."/>
            <person name="Sanchez J."/>
        </authorList>
    </citation>
    <scope>NUCLEOTIDE SEQUENCE</scope>
</reference>
<dbReference type="EMBL" id="AUZX01004879">
    <property type="protein sequence ID" value="EQD69708.1"/>
    <property type="molecule type" value="Genomic_DNA"/>
</dbReference>
<reference evidence="1" key="2">
    <citation type="journal article" date="2014" name="ISME J.">
        <title>Microbial stratification in low pH oxic and suboxic macroscopic growths along an acid mine drainage.</title>
        <authorList>
            <person name="Mendez-Garcia C."/>
            <person name="Mesa V."/>
            <person name="Sprenger R.R."/>
            <person name="Richter M."/>
            <person name="Diez M.S."/>
            <person name="Solano J."/>
            <person name="Bargiela R."/>
            <person name="Golyshina O.V."/>
            <person name="Manteca A."/>
            <person name="Ramos J.L."/>
            <person name="Gallego J.R."/>
            <person name="Llorente I."/>
            <person name="Martins Dos Santos V.A."/>
            <person name="Jensen O.N."/>
            <person name="Pelaez A.I."/>
            <person name="Sanchez J."/>
            <person name="Ferrer M."/>
        </authorList>
    </citation>
    <scope>NUCLEOTIDE SEQUENCE</scope>
</reference>
<dbReference type="AlphaFoldDB" id="T1BMG1"/>
<organism evidence="1">
    <name type="scientific">mine drainage metagenome</name>
    <dbReference type="NCBI Taxonomy" id="410659"/>
    <lineage>
        <taxon>unclassified sequences</taxon>
        <taxon>metagenomes</taxon>
        <taxon>ecological metagenomes</taxon>
    </lineage>
</organism>